<protein>
    <submittedName>
        <fullName evidence="2">Uncharacterized protein</fullName>
    </submittedName>
</protein>
<dbReference type="AlphaFoldDB" id="A0AA35TN26"/>
<feature type="transmembrane region" description="Helical" evidence="1">
    <location>
        <begin position="272"/>
        <end position="292"/>
    </location>
</feature>
<accession>A0AA35TN26</accession>
<reference evidence="2" key="1">
    <citation type="submission" date="2023-03" db="EMBL/GenBank/DDBJ databases">
        <authorList>
            <person name="Steffen K."/>
            <person name="Cardenas P."/>
        </authorList>
    </citation>
    <scope>NUCLEOTIDE SEQUENCE</scope>
</reference>
<dbReference type="EMBL" id="CASHTH010003912">
    <property type="protein sequence ID" value="CAI8051253.1"/>
    <property type="molecule type" value="Genomic_DNA"/>
</dbReference>
<evidence type="ECO:0000256" key="1">
    <source>
        <dbReference type="SAM" id="Phobius"/>
    </source>
</evidence>
<evidence type="ECO:0000313" key="3">
    <source>
        <dbReference type="Proteomes" id="UP001174909"/>
    </source>
</evidence>
<comment type="caution">
    <text evidence="2">The sequence shown here is derived from an EMBL/GenBank/DDBJ whole genome shotgun (WGS) entry which is preliminary data.</text>
</comment>
<feature type="transmembrane region" description="Helical" evidence="1">
    <location>
        <begin position="142"/>
        <end position="168"/>
    </location>
</feature>
<proteinExistence type="predicted"/>
<gene>
    <name evidence="2" type="ORF">GBAR_LOCUS28065</name>
</gene>
<feature type="transmembrane region" description="Helical" evidence="1">
    <location>
        <begin position="189"/>
        <end position="219"/>
    </location>
</feature>
<keyword evidence="1" id="KW-0812">Transmembrane</keyword>
<keyword evidence="1" id="KW-0472">Membrane</keyword>
<name>A0AA35TN26_GEOBA</name>
<dbReference type="Proteomes" id="UP001174909">
    <property type="component" value="Unassembled WGS sequence"/>
</dbReference>
<evidence type="ECO:0000313" key="2">
    <source>
        <dbReference type="EMBL" id="CAI8051253.1"/>
    </source>
</evidence>
<feature type="transmembrane region" description="Helical" evidence="1">
    <location>
        <begin position="109"/>
        <end position="130"/>
    </location>
</feature>
<organism evidence="2 3">
    <name type="scientific">Geodia barretti</name>
    <name type="common">Barrett's horny sponge</name>
    <dbReference type="NCBI Taxonomy" id="519541"/>
    <lineage>
        <taxon>Eukaryota</taxon>
        <taxon>Metazoa</taxon>
        <taxon>Porifera</taxon>
        <taxon>Demospongiae</taxon>
        <taxon>Heteroscleromorpha</taxon>
        <taxon>Tetractinellida</taxon>
        <taxon>Astrophorina</taxon>
        <taxon>Geodiidae</taxon>
        <taxon>Geodia</taxon>
    </lineage>
</organism>
<keyword evidence="1" id="KW-1133">Transmembrane helix</keyword>
<keyword evidence="3" id="KW-1185">Reference proteome</keyword>
<sequence length="329" mass="35176">MSTEEGEQEFGEGEKFAEAELGENFAEAQLGENLAEAKLGENFAEAVGEPEIVAMGENGDVSSPAPQVGAASSEPRLLWSAYKSFHSVKCEECCRDCCYSTPFITLGTVCYITLSLLGFTISSIVGTVQLSSVPHLENGTALMAPVVAGAVVGTILPILAATILAYCITGYIRDSLFGGTVKKCIGPSCNILTMVFTFFYCVVWMLIVAGFSGVLFYHIQAKLVCNEFDGDLPMGLDDPGNCFHYADKDFKYTAICGGDGLKELCNEGLKVGLSYAVALIFSFLVAIGFVSVQTFHYMCHTHTNVNGGNSTPVNIELLASLAKFNFVPV</sequence>